<dbReference type="AlphaFoldDB" id="A0A9R1V2R9"/>
<feature type="compositionally biased region" description="Basic residues" evidence="1">
    <location>
        <begin position="116"/>
        <end position="130"/>
    </location>
</feature>
<evidence type="ECO:0000313" key="3">
    <source>
        <dbReference type="Proteomes" id="UP000235145"/>
    </source>
</evidence>
<gene>
    <name evidence="2" type="ORF">LSAT_V11C700364850</name>
</gene>
<keyword evidence="3" id="KW-1185">Reference proteome</keyword>
<evidence type="ECO:0000313" key="2">
    <source>
        <dbReference type="EMBL" id="KAJ0198511.1"/>
    </source>
</evidence>
<accession>A0A9R1V2R9</accession>
<dbReference type="EMBL" id="NBSK02000007">
    <property type="protein sequence ID" value="KAJ0198511.1"/>
    <property type="molecule type" value="Genomic_DNA"/>
</dbReference>
<dbReference type="Proteomes" id="UP000235145">
    <property type="component" value="Unassembled WGS sequence"/>
</dbReference>
<feature type="region of interest" description="Disordered" evidence="1">
    <location>
        <begin position="280"/>
        <end position="299"/>
    </location>
</feature>
<dbReference type="PANTHER" id="PTHR33052">
    <property type="entry name" value="DUF4228 DOMAIN PROTEIN-RELATED"/>
    <property type="match status" value="1"/>
</dbReference>
<organism evidence="2 3">
    <name type="scientific">Lactuca sativa</name>
    <name type="common">Garden lettuce</name>
    <dbReference type="NCBI Taxonomy" id="4236"/>
    <lineage>
        <taxon>Eukaryota</taxon>
        <taxon>Viridiplantae</taxon>
        <taxon>Streptophyta</taxon>
        <taxon>Embryophyta</taxon>
        <taxon>Tracheophyta</taxon>
        <taxon>Spermatophyta</taxon>
        <taxon>Magnoliopsida</taxon>
        <taxon>eudicotyledons</taxon>
        <taxon>Gunneridae</taxon>
        <taxon>Pentapetalae</taxon>
        <taxon>asterids</taxon>
        <taxon>campanulids</taxon>
        <taxon>Asterales</taxon>
        <taxon>Asteraceae</taxon>
        <taxon>Cichorioideae</taxon>
        <taxon>Cichorieae</taxon>
        <taxon>Lactucinae</taxon>
        <taxon>Lactuca</taxon>
    </lineage>
</organism>
<proteinExistence type="predicted"/>
<dbReference type="Pfam" id="PF14009">
    <property type="entry name" value="PADRE"/>
    <property type="match status" value="1"/>
</dbReference>
<dbReference type="InterPro" id="IPR025322">
    <property type="entry name" value="PADRE_dom"/>
</dbReference>
<comment type="caution">
    <text evidence="2">The sequence shown here is derived from an EMBL/GenBank/DDBJ whole genome shotgun (WGS) entry which is preliminary data.</text>
</comment>
<name>A0A9R1V2R9_LACSA</name>
<protein>
    <submittedName>
        <fullName evidence="2">Uncharacterized protein</fullName>
    </submittedName>
</protein>
<sequence length="299" mass="33527">MSHVPVHHCGCLQPMGSCKPCIRSTEPTSTTIRVVHLDGVLEEFDAPITVGQIIGGFPKHFMTTPIQLMHGLVLMKLDALLEPGRIYFVLPYSILRLNESSKDLMCLAQKLTSIAKAHRSKPKPKPKPKPTRLASSPEKGSSQDSNPCIDDSSRDLSLAKEFTSIVRDHRSKPNRTPSGSPQDTRSSRRSNPRNNDQRSRDLIRLANKLRSLAKAAWSKPRPTPRPMPKPRPRPTNLANSQERGSSQGSDPSTNEENSNINRSTKMLSWKPLLATIREISFNRRESDLSFNRRDSDLRD</sequence>
<feature type="region of interest" description="Disordered" evidence="1">
    <location>
        <begin position="115"/>
        <end position="267"/>
    </location>
</feature>
<evidence type="ECO:0000256" key="1">
    <source>
        <dbReference type="SAM" id="MobiDB-lite"/>
    </source>
</evidence>
<feature type="compositionally biased region" description="Polar residues" evidence="1">
    <location>
        <begin position="236"/>
        <end position="266"/>
    </location>
</feature>
<reference evidence="2 3" key="1">
    <citation type="journal article" date="2017" name="Nat. Commun.">
        <title>Genome assembly with in vitro proximity ligation data and whole-genome triplication in lettuce.</title>
        <authorList>
            <person name="Reyes-Chin-Wo S."/>
            <person name="Wang Z."/>
            <person name="Yang X."/>
            <person name="Kozik A."/>
            <person name="Arikit S."/>
            <person name="Song C."/>
            <person name="Xia L."/>
            <person name="Froenicke L."/>
            <person name="Lavelle D.O."/>
            <person name="Truco M.J."/>
            <person name="Xia R."/>
            <person name="Zhu S."/>
            <person name="Xu C."/>
            <person name="Xu H."/>
            <person name="Xu X."/>
            <person name="Cox K."/>
            <person name="Korf I."/>
            <person name="Meyers B.C."/>
            <person name="Michelmore R.W."/>
        </authorList>
    </citation>
    <scope>NUCLEOTIDE SEQUENCE [LARGE SCALE GENOMIC DNA]</scope>
    <source>
        <strain evidence="3">cv. Salinas</strain>
        <tissue evidence="2">Seedlings</tissue>
    </source>
</reference>